<accession>A0ABW3JBS3</accession>
<protein>
    <recommendedName>
        <fullName evidence="5">Tetratricopeptide repeat protein</fullName>
    </recommendedName>
</protein>
<keyword evidence="2" id="KW-1133">Transmembrane helix</keyword>
<proteinExistence type="predicted"/>
<gene>
    <name evidence="3" type="ORF">ACFQ2F_12410</name>
</gene>
<keyword evidence="1" id="KW-0175">Coiled coil</keyword>
<feature type="coiled-coil region" evidence="1">
    <location>
        <begin position="661"/>
        <end position="688"/>
    </location>
</feature>
<reference evidence="4" key="1">
    <citation type="journal article" date="2019" name="Int. J. Syst. Evol. Microbiol.">
        <title>The Global Catalogue of Microorganisms (GCM) 10K type strain sequencing project: providing services to taxonomists for standard genome sequencing and annotation.</title>
        <authorList>
            <consortium name="The Broad Institute Genomics Platform"/>
            <consortium name="The Broad Institute Genome Sequencing Center for Infectious Disease"/>
            <person name="Wu L."/>
            <person name="Ma J."/>
        </authorList>
    </citation>
    <scope>NUCLEOTIDE SEQUENCE [LARGE SCALE GENOMIC DNA]</scope>
    <source>
        <strain evidence="4">CCUG 61697</strain>
    </source>
</reference>
<dbReference type="EMBL" id="JBHTJO010000001">
    <property type="protein sequence ID" value="MFD0987900.1"/>
    <property type="molecule type" value="Genomic_DNA"/>
</dbReference>
<comment type="caution">
    <text evidence="3">The sequence shown here is derived from an EMBL/GenBank/DDBJ whole genome shotgun (WGS) entry which is preliminary data.</text>
</comment>
<keyword evidence="2" id="KW-0812">Transmembrane</keyword>
<sequence length="763" mass="83090">MKGTNPLKNAGSRAKDWWSEQRGFSNLIVIPAIWAIVSMLVTGVIYGGWDVGRYIYEFLPTDMPEPFSEDRLGILVARLDNDPDGEYTLRVRTALEQQLPMTATGEAAVEVDLYPKTLTLPAEGRLSQNIANATNEGRTWLEAQNAELLIWGRAVPTEKQIELRILTRQPAEGGGQAQPEVYPLRIPSEFSDRLGATLAGVVAGAGYKAWNQRGKYLTPEQREAMLAWMDRLKSLRGDLPDALDAKSRERIREKIETAYLQIGAALVADSKNDEGIAIVEELFGDDSNPESWPSGQVLLVAEMMADYFETLAVQGVPLPPETVESLLQTSNELFALIEQLYGLGEISENEFLYFAGNLQKLDGHLTAKLDRAEDARDHFKRADRLFNSLMEQKDAPEDPLSVARIKSYLGSIELSLASLSSGDEVSKHLDAAITDFGQALNLLDAETAPREVVRVRTLLSVAYNNRWRDSYDARALYASAETLEPVVPILREHQRTEELAGIAPQIAILYGLHAVIAGGESSAEKALAAADSFAKEAGADQIPVKAQTTFVECLSYLGEGRAMAADGDALSEKVETLEKASDRCEAAATLYEQLGNAFSWMNAKSLSSSALRTAAHAKDDVALAVAALACADDAAEKTDGIDNPILANQNAYSKGSALREVGRLKKNAGQLEESVEMLRDARDKLIERNASVADRLPIELQLGDSLVTLAALNKDGGKNLEDGIEMLDETRDAFAAGGAALMLKDATQALKEAKQFQAEMSVN</sequence>
<name>A0ABW3JBS3_9HYPH</name>
<keyword evidence="4" id="KW-1185">Reference proteome</keyword>
<keyword evidence="2" id="KW-0472">Membrane</keyword>
<organism evidence="3 4">
    <name type="scientific">Methyloligella solikamskensis</name>
    <dbReference type="NCBI Taxonomy" id="1177756"/>
    <lineage>
        <taxon>Bacteria</taxon>
        <taxon>Pseudomonadati</taxon>
        <taxon>Pseudomonadota</taxon>
        <taxon>Alphaproteobacteria</taxon>
        <taxon>Hyphomicrobiales</taxon>
        <taxon>Hyphomicrobiaceae</taxon>
        <taxon>Methyloligella</taxon>
    </lineage>
</organism>
<dbReference type="Proteomes" id="UP001597102">
    <property type="component" value="Unassembled WGS sequence"/>
</dbReference>
<evidence type="ECO:0000313" key="4">
    <source>
        <dbReference type="Proteomes" id="UP001597102"/>
    </source>
</evidence>
<evidence type="ECO:0000256" key="1">
    <source>
        <dbReference type="SAM" id="Coils"/>
    </source>
</evidence>
<dbReference type="RefSeq" id="WP_379090310.1">
    <property type="nucleotide sequence ID" value="NZ_JBHTJO010000001.1"/>
</dbReference>
<evidence type="ECO:0008006" key="5">
    <source>
        <dbReference type="Google" id="ProtNLM"/>
    </source>
</evidence>
<feature type="transmembrane region" description="Helical" evidence="2">
    <location>
        <begin position="27"/>
        <end position="49"/>
    </location>
</feature>
<evidence type="ECO:0000313" key="3">
    <source>
        <dbReference type="EMBL" id="MFD0987900.1"/>
    </source>
</evidence>
<evidence type="ECO:0000256" key="2">
    <source>
        <dbReference type="SAM" id="Phobius"/>
    </source>
</evidence>